<keyword evidence="3" id="KW-1185">Reference proteome</keyword>
<dbReference type="EMBL" id="CAUWAG010000003">
    <property type="protein sequence ID" value="CAJ2501297.1"/>
    <property type="molecule type" value="Genomic_DNA"/>
</dbReference>
<comment type="caution">
    <text evidence="2">The sequence shown here is derived from an EMBL/GenBank/DDBJ whole genome shotgun (WGS) entry which is preliminary data.</text>
</comment>
<evidence type="ECO:0000313" key="2">
    <source>
        <dbReference type="EMBL" id="CAJ2501297.1"/>
    </source>
</evidence>
<accession>A0AAI8VB26</accession>
<dbReference type="Proteomes" id="UP001295740">
    <property type="component" value="Unassembled WGS sequence"/>
</dbReference>
<dbReference type="Pfam" id="PF20150">
    <property type="entry name" value="2EXR"/>
    <property type="match status" value="1"/>
</dbReference>
<gene>
    <name evidence="2" type="ORF">KHLLAP_LOCUS1765</name>
</gene>
<evidence type="ECO:0000259" key="1">
    <source>
        <dbReference type="Pfam" id="PF20150"/>
    </source>
</evidence>
<name>A0AAI8VB26_9PEZI</name>
<protein>
    <submittedName>
        <fullName evidence="2">Uu.00g041500.m01.CDS01</fullName>
    </submittedName>
</protein>
<proteinExistence type="predicted"/>
<sequence>MRTPRTFHLFPRLPPELRALIWTFHKNSRGIRHHLVESEHGRHYAAIDIEVDTYARTILTEAKTHAHWDGGGRPKGLEGDAKVRFVGDNYVSEVEDFAKSVVTARHPQLWRRKISLYVRFNYKWDVLFLAGRTSCFSPLFSLSLMRVAGRLPDLVAGTGGHWFVNVQHLALQLQRTGTGSTPGTGTMAGELDAVLPRMPMLKDVFLVVYRDPMCHWGPPRRWTVFKRAMLDGQNFLPVAEFIARHPDGDRVGTFCECDLDDGEAKGIKSSLQRSLPASVSVTVVADPY</sequence>
<organism evidence="2 3">
    <name type="scientific">Anthostomella pinea</name>
    <dbReference type="NCBI Taxonomy" id="933095"/>
    <lineage>
        <taxon>Eukaryota</taxon>
        <taxon>Fungi</taxon>
        <taxon>Dikarya</taxon>
        <taxon>Ascomycota</taxon>
        <taxon>Pezizomycotina</taxon>
        <taxon>Sordariomycetes</taxon>
        <taxon>Xylariomycetidae</taxon>
        <taxon>Xylariales</taxon>
        <taxon>Xylariaceae</taxon>
        <taxon>Anthostomella</taxon>
    </lineage>
</organism>
<feature type="domain" description="2EXR" evidence="1">
    <location>
        <begin position="7"/>
        <end position="127"/>
    </location>
</feature>
<dbReference type="AlphaFoldDB" id="A0AAI8VB26"/>
<dbReference type="InterPro" id="IPR045518">
    <property type="entry name" value="2EXR"/>
</dbReference>
<evidence type="ECO:0000313" key="3">
    <source>
        <dbReference type="Proteomes" id="UP001295740"/>
    </source>
</evidence>
<reference evidence="2" key="1">
    <citation type="submission" date="2023-10" db="EMBL/GenBank/DDBJ databases">
        <authorList>
            <person name="Hackl T."/>
        </authorList>
    </citation>
    <scope>NUCLEOTIDE SEQUENCE</scope>
</reference>